<protein>
    <submittedName>
        <fullName evidence="1">Uncharacterized protein</fullName>
    </submittedName>
</protein>
<dbReference type="Proteomes" id="UP001283361">
    <property type="component" value="Unassembled WGS sequence"/>
</dbReference>
<dbReference type="AlphaFoldDB" id="A0AAE1DIW3"/>
<evidence type="ECO:0000313" key="1">
    <source>
        <dbReference type="EMBL" id="KAK3771058.1"/>
    </source>
</evidence>
<sequence length="204" mass="22805">MVPRSTPSLRRFPQNGLLVDTSAALEQLGVTKGMFSLQWAPHGASGGGGFVIQQVAMGTMTEWAWLGDYPLGFDIRTTKVTNVFTLLMSSISTQYVRWSIGLDLSIANVNSLLECYSPNFLLWTGCPKFENMCNLLAILVGSGRNYCVAILSIYYDRELKSRIWIQAVRQRQILLCGCGLMHWRLQSRCQIISSTLVSSTRLQL</sequence>
<reference evidence="1" key="1">
    <citation type="journal article" date="2023" name="G3 (Bethesda)">
        <title>A reference genome for the long-term kleptoplast-retaining sea slug Elysia crispata morphotype clarki.</title>
        <authorList>
            <person name="Eastman K.E."/>
            <person name="Pendleton A.L."/>
            <person name="Shaikh M.A."/>
            <person name="Suttiyut T."/>
            <person name="Ogas R."/>
            <person name="Tomko P."/>
            <person name="Gavelis G."/>
            <person name="Widhalm J.R."/>
            <person name="Wisecaver J.H."/>
        </authorList>
    </citation>
    <scope>NUCLEOTIDE SEQUENCE</scope>
    <source>
        <strain evidence="1">ECLA1</strain>
    </source>
</reference>
<keyword evidence="2" id="KW-1185">Reference proteome</keyword>
<proteinExistence type="predicted"/>
<organism evidence="1 2">
    <name type="scientific">Elysia crispata</name>
    <name type="common">lettuce slug</name>
    <dbReference type="NCBI Taxonomy" id="231223"/>
    <lineage>
        <taxon>Eukaryota</taxon>
        <taxon>Metazoa</taxon>
        <taxon>Spiralia</taxon>
        <taxon>Lophotrochozoa</taxon>
        <taxon>Mollusca</taxon>
        <taxon>Gastropoda</taxon>
        <taxon>Heterobranchia</taxon>
        <taxon>Euthyneura</taxon>
        <taxon>Panpulmonata</taxon>
        <taxon>Sacoglossa</taxon>
        <taxon>Placobranchoidea</taxon>
        <taxon>Plakobranchidae</taxon>
        <taxon>Elysia</taxon>
    </lineage>
</organism>
<evidence type="ECO:0000313" key="2">
    <source>
        <dbReference type="Proteomes" id="UP001283361"/>
    </source>
</evidence>
<dbReference type="EMBL" id="JAWDGP010003778">
    <property type="protein sequence ID" value="KAK3771058.1"/>
    <property type="molecule type" value="Genomic_DNA"/>
</dbReference>
<comment type="caution">
    <text evidence="1">The sequence shown here is derived from an EMBL/GenBank/DDBJ whole genome shotgun (WGS) entry which is preliminary data.</text>
</comment>
<gene>
    <name evidence="1" type="ORF">RRG08_002106</name>
</gene>
<accession>A0AAE1DIW3</accession>
<name>A0AAE1DIW3_9GAST</name>